<feature type="repeat" description="TPR" evidence="3">
    <location>
        <begin position="521"/>
        <end position="554"/>
    </location>
</feature>
<protein>
    <submittedName>
        <fullName evidence="5">Tetratricopeptide repeat protein</fullName>
    </submittedName>
</protein>
<dbReference type="Pfam" id="PF13181">
    <property type="entry name" value="TPR_8"/>
    <property type="match status" value="2"/>
</dbReference>
<dbReference type="Pfam" id="PF00515">
    <property type="entry name" value="TPR_1"/>
    <property type="match status" value="2"/>
</dbReference>
<dbReference type="SMART" id="SM00028">
    <property type="entry name" value="TPR"/>
    <property type="match status" value="12"/>
</dbReference>
<keyword evidence="1" id="KW-0677">Repeat</keyword>
<dbReference type="SUPFAM" id="SSF48452">
    <property type="entry name" value="TPR-like"/>
    <property type="match status" value="3"/>
</dbReference>
<feature type="repeat" description="TPR" evidence="3">
    <location>
        <begin position="43"/>
        <end position="76"/>
    </location>
</feature>
<dbReference type="InterPro" id="IPR019734">
    <property type="entry name" value="TPR_rpt"/>
</dbReference>
<gene>
    <name evidence="5" type="ORF">K8V47_10065</name>
</gene>
<evidence type="ECO:0000256" key="1">
    <source>
        <dbReference type="ARBA" id="ARBA00022737"/>
    </source>
</evidence>
<feature type="repeat" description="TPR" evidence="3">
    <location>
        <begin position="315"/>
        <end position="348"/>
    </location>
</feature>
<comment type="caution">
    <text evidence="5">The sequence shown here is derived from an EMBL/GenBank/DDBJ whole genome shotgun (WGS) entry which is preliminary data.</text>
</comment>
<dbReference type="InterPro" id="IPR050498">
    <property type="entry name" value="Ycf3"/>
</dbReference>
<dbReference type="PROSITE" id="PS50293">
    <property type="entry name" value="TPR_REGION"/>
    <property type="match status" value="1"/>
</dbReference>
<feature type="repeat" description="TPR" evidence="3">
    <location>
        <begin position="111"/>
        <end position="144"/>
    </location>
</feature>
<accession>A0A921EAJ3</accession>
<name>A0A921EAJ3_9BACT</name>
<reference evidence="5" key="2">
    <citation type="submission" date="2021-09" db="EMBL/GenBank/DDBJ databases">
        <authorList>
            <person name="Gilroy R."/>
        </authorList>
    </citation>
    <scope>NUCLEOTIDE SEQUENCE</scope>
    <source>
        <strain evidence="5">4100</strain>
    </source>
</reference>
<dbReference type="EMBL" id="DYXT01000053">
    <property type="protein sequence ID" value="HJE40083.1"/>
    <property type="molecule type" value="Genomic_DNA"/>
</dbReference>
<keyword evidence="2 3" id="KW-0802">TPR repeat</keyword>
<feature type="compositionally biased region" description="Acidic residues" evidence="4">
    <location>
        <begin position="393"/>
        <end position="405"/>
    </location>
</feature>
<evidence type="ECO:0000256" key="4">
    <source>
        <dbReference type="SAM" id="MobiDB-lite"/>
    </source>
</evidence>
<evidence type="ECO:0000256" key="2">
    <source>
        <dbReference type="ARBA" id="ARBA00022803"/>
    </source>
</evidence>
<organism evidence="5 6">
    <name type="scientific">Candidatus Amulumruptor caecigallinarius</name>
    <dbReference type="NCBI Taxonomy" id="2109911"/>
    <lineage>
        <taxon>Bacteria</taxon>
        <taxon>Pseudomonadati</taxon>
        <taxon>Bacteroidota</taxon>
        <taxon>Bacteroidia</taxon>
        <taxon>Bacteroidales</taxon>
        <taxon>Muribaculaceae</taxon>
        <taxon>Candidatus Amulumruptor</taxon>
    </lineage>
</organism>
<evidence type="ECO:0000313" key="6">
    <source>
        <dbReference type="Proteomes" id="UP000711407"/>
    </source>
</evidence>
<dbReference type="Gene3D" id="1.25.40.10">
    <property type="entry name" value="Tetratricopeptide repeat domain"/>
    <property type="match status" value="6"/>
</dbReference>
<dbReference type="Pfam" id="PF13432">
    <property type="entry name" value="TPR_16"/>
    <property type="match status" value="1"/>
</dbReference>
<reference evidence="5" key="1">
    <citation type="journal article" date="2021" name="PeerJ">
        <title>Extensive microbial diversity within the chicken gut microbiome revealed by metagenomics and culture.</title>
        <authorList>
            <person name="Gilroy R."/>
            <person name="Ravi A."/>
            <person name="Getino M."/>
            <person name="Pursley I."/>
            <person name="Horton D.L."/>
            <person name="Alikhan N.F."/>
            <person name="Baker D."/>
            <person name="Gharbi K."/>
            <person name="Hall N."/>
            <person name="Watson M."/>
            <person name="Adriaenssens E.M."/>
            <person name="Foster-Nyarko E."/>
            <person name="Jarju S."/>
            <person name="Secka A."/>
            <person name="Antonio M."/>
            <person name="Oren A."/>
            <person name="Chaudhuri R.R."/>
            <person name="La Ragione R."/>
            <person name="Hildebrand F."/>
            <person name="Pallen M.J."/>
        </authorList>
    </citation>
    <scope>NUCLEOTIDE SEQUENCE</scope>
    <source>
        <strain evidence="5">4100</strain>
    </source>
</reference>
<feature type="region of interest" description="Disordered" evidence="4">
    <location>
        <begin position="386"/>
        <end position="406"/>
    </location>
</feature>
<sequence length="676" mass="76439">MVKISIDTATISHNDYLCTMYRHILLTITVLLTALCAKSQINTDQMLRVGQNALYFDDYMVAIQYFNRVIEAKPYLAQPYFMRAIAKFNLEDFEGAVRDASEAIDRNPFITDAYEVRGVAYQNMGDTDKAIKDYDRALTQLPDNRSILYNKAMALTSAERYEEASDVFNHLLKVYPRHSDGYIARARMEMINHDTIAALADVNKALELSPNSINGYLIRTDINMGRDSLSSALDDINAALQLEPRMAGLYVNRSLIRYRQDDYFGAMADLDYAVELEPTNVTALYNRALLRAEVHDNNKAINDLTTVIGLKGEDYRSLYNRALLYKETGNYELAIKDIDKVIKQYPDFAAAYFLRFDIYREKGDSRQAKRDYDKSLALAKSKVNIMPDNTAESSEDDNAPDEATQEEVSRRFTTLLQASNEAALAQDYNNESIRGRVQDHSDGIDTEPMMAISYYTATTELSQGNDFVRQVSSINKLRELNHLLLATCHVPSLDDESIIQEHFNSIKRYDEILASTTQPRAIDYFGRAMDYMTIHNYEAAISDLDRAIGLVPDFTVAYLVRSYARAKQAEHTRERGILPYAAALADLDKAIELSPDMAAAYYNKGCIFLMAGDFTSALASFTRALELRDDFGEALYNRGYTYMSLGNREAGVADLSKAGQMGIAPSYKLLKRINLR</sequence>
<dbReference type="PROSITE" id="PS50005">
    <property type="entry name" value="TPR"/>
    <property type="match status" value="6"/>
</dbReference>
<feature type="repeat" description="TPR" evidence="3">
    <location>
        <begin position="145"/>
        <end position="178"/>
    </location>
</feature>
<evidence type="ECO:0000313" key="5">
    <source>
        <dbReference type="EMBL" id="HJE40083.1"/>
    </source>
</evidence>
<dbReference type="PANTHER" id="PTHR44858:SF1">
    <property type="entry name" value="UDP-N-ACETYLGLUCOSAMINE--PEPTIDE N-ACETYLGLUCOSAMINYLTRANSFERASE SPINDLY-RELATED"/>
    <property type="match status" value="1"/>
</dbReference>
<dbReference type="PANTHER" id="PTHR44858">
    <property type="entry name" value="TETRATRICOPEPTIDE REPEAT PROTEIN 6"/>
    <property type="match status" value="1"/>
</dbReference>
<dbReference type="Proteomes" id="UP000711407">
    <property type="component" value="Unassembled WGS sequence"/>
</dbReference>
<evidence type="ECO:0000256" key="3">
    <source>
        <dbReference type="PROSITE-ProRule" id="PRU00339"/>
    </source>
</evidence>
<dbReference type="InterPro" id="IPR011990">
    <property type="entry name" value="TPR-like_helical_dom_sf"/>
</dbReference>
<feature type="repeat" description="TPR" evidence="3">
    <location>
        <begin position="598"/>
        <end position="631"/>
    </location>
</feature>
<proteinExistence type="predicted"/>
<dbReference type="AlphaFoldDB" id="A0A921EAJ3"/>